<feature type="repeat" description="RCC1" evidence="22">
    <location>
        <begin position="581"/>
        <end position="632"/>
    </location>
</feature>
<dbReference type="PROSITE" id="PS51284">
    <property type="entry name" value="DOC"/>
    <property type="match status" value="1"/>
</dbReference>
<evidence type="ECO:0000256" key="17">
    <source>
        <dbReference type="ARBA" id="ARBA00023212"/>
    </source>
</evidence>
<dbReference type="PANTHER" id="PTHR22872:SF2">
    <property type="entry name" value="INHIBITOR OF BRUTON TYROSINE KINASE"/>
    <property type="match status" value="1"/>
</dbReference>
<evidence type="ECO:0000313" key="31">
    <source>
        <dbReference type="EMBL" id="CAB3375687.1"/>
    </source>
</evidence>
<dbReference type="CDD" id="cd17317">
    <property type="entry name" value="MFS_SLC22"/>
    <property type="match status" value="1"/>
</dbReference>
<feature type="repeat" description="RCC1" evidence="22">
    <location>
        <begin position="2963"/>
        <end position="3016"/>
    </location>
</feature>
<feature type="transmembrane region" description="Helical" evidence="24">
    <location>
        <begin position="5004"/>
        <end position="5025"/>
    </location>
</feature>
<feature type="transmembrane region" description="Helical" evidence="24">
    <location>
        <begin position="5272"/>
        <end position="5291"/>
    </location>
</feature>
<dbReference type="InterPro" id="IPR000433">
    <property type="entry name" value="Znf_ZZ"/>
</dbReference>
<feature type="repeat" description="RCC1" evidence="22">
    <location>
        <begin position="4064"/>
        <end position="4115"/>
    </location>
</feature>
<comment type="subcellular location">
    <subcellularLocation>
        <location evidence="2">Cytoplasm</location>
        <location evidence="2">Cytoskeleton</location>
        <location evidence="2">Microtubule organizing center</location>
        <location evidence="2">Centrosome</location>
        <location evidence="2">Centriole</location>
    </subcellularLocation>
    <subcellularLocation>
        <location evidence="3">Membrane</location>
        <topology evidence="3">Multi-pass membrane protein</topology>
    </subcellularLocation>
</comment>
<dbReference type="InterPro" id="IPR000408">
    <property type="entry name" value="Reg_chr_condens"/>
</dbReference>
<sequence length="5361" mass="589931">MMDRHPDMVLRTQARLDGKWLKADLQTCFADDALSMLWNEMLKDGELSATSSESLINSVGAAAKKGESGHYYCGMKVLSCACCDGICGPQMGCNCAPCQKLDDDESKRLKTGAEDKTPLPFKQQINSWTWGPQPTSKQLQTCLASLFKEQRNLVSIAAGNTLSATRLKQRLVVAQRYFTALNRHQGQVKSHSLKTSSSGNGKELAKMTEKATVGLARIGSRAALHLSFAFMRRAWRSGEDAELCTELLRESLEALQDLPEATLFEGQAISPVWLEVVERSATFLREVVSGDFVGSVSQTDEKLALSLLLELSVQQGTLSQIMSSVLLLLQLEYKNQSAPDNRCSMSDENCAPLVPLLRRLAKIPTSAAQMEVMRGMFEPRNATEIYLEDFELPDEESETIPLREAAVVIMSHMDRLALPYIPPSNLSKVPGGLRPYQEVMCLGSLEWAESSQWCEEPHNCSVLEEIGVFQLACSDHSLLVLSLSGKVHQMLYASRTECPRMVESLSDKEIVQLASHPDAKHFLVLTAKGEVFSWGCGDGGRLGHGDTLSLEEPMLIEALTGQFIVSIAVGNTYSAAVTSSGELYTWGRGNYGRLGHGSTDDVTKPTLVPGLKGHHIVQVACGGGDAQTLAVTDTGLVFSWGDGDYGKLGRGRNEGSKTPKLIDRLQSVNVAQVFCGAQFSIALSTSGALYSWGKGDGYRLGHGSEEHVRFPKQIQALAGKKVVAVSVGSSHVLVRTDDGEVLAWGQNEQNQLSRVSTQPLCEPTVLPYLQNKNIIGVACGPSHSFVWSSASKWRVPLRVPFVVDVTENTFSLLEKLITEVWDGLDGSSDWPPTQENESLAVSCLNLLHLQFVTMIFHGISEASVGLSAGSHLLSLIKQRVVALASNRGVVKSVQKAAQNLLEAGWSILIPTADERASTLSNLLRNKGDGEGQKFMTDLLVNSLMADGGLEAALEAAIRAEVTFALETNLDFLSESAQETKRAIINEGSIPLLHLIKQLLKTMSGTTLGKLANLSTLRPAEEEKPPSLDLLIRFQRLLIARLLPDSVRSSVRCEQELLGAESLLKKYIKLLHSHISEVLEVATKNASIGKRHFGAVSHVLRSDAINTLLPELILCLILLETQAASTALHQVDWFSPLRSLLEPLNKFNRLSPWHEKEDLEDLAWPGIIVPPNSPASKKKSEDLMLIRKADIENHNRDGGLWIIINNKVYDVQDFTSQSPCGEELLKKFSGCDASKEFDAACHSASAKRKMTNFLVGSYLDPDQQVVPLNDQLVIFTSMLETERMLAFLLGIHARSLAYGPPLQAPETQISQWCHAPFLQGGLLDSLPGNPYEEEKGDARSTTSNTPTGSTPTKIKTPMTEFSKVDIGHVLLQGLVDNRFNKEPLVSAFLNIVERHNRTPSLSDGQEHPVEECGRFLLAVLLRHQGLEQMAITVAQLEADGCPSIRIPRPLLESLSQVQKVKLKLIKARQTNNRSYKEICQPVIERCRFLFYEVRPAFNPEVTALHSLQLVRTESRWKRLSRDLRNLILPSCKPEDILNASIQSQEALLAAEDALNSRQPVPGCSSQEDGDAHERRVSKEENENTKELIVPHTKIEKDLTNEDLSDELKMQEQDYSGMTASIVKFVTQEDVDVDILRKALYSQVERAKCRQKGLELGLTLLAEDWLLPSVRYSLINAWLGLPLDVKNPGDVLSNCLSNIELVPPYTKAQVLLQHAQMMQWAANALRERVIWAEPMGRSSRGLRGKGCLNRGTQGWLGKLPWARFLLSTICMLTGDHFGNELNLLINSGVLALLQTLLRQIGPEINGSHEEKFGDVYAIFKDNVIKTRPPCMPLSNAELATMLKPGTRVVRGMHWKWGDQDGPPPGEGQVVGELGDDGWVRVQWDNGATNSYRMGKEGKYDLKLAEPPHVSESEAESESSLEDMASPVQAISSSKVYPHPTLLLRHACVALLRNVSICCGIQADEMQASCIRIFTSLIRELVKSGNESVDDLQKSELNVIAKVHHSEWATLGFIRALCSSRSMTKALSTPLWVNLLLSIVQDQETPNLGKQVLALRLLRTVLTEFKEKNPVESADFLTRMSRLLGECLIMCSKDPTLNSSAAGRVCLTASYTSTVAEECILLMRSLHAIPSWTRDINNYLTDGINASSNLLVHAGMLSPLGTGENGAKHAASVAALSIIGGVDTRPRIGGTVQIESGPGTVYNIMKGKLYIQLHEPSGARQKAPLANIISNQILKFRLDKYEMNELNTEAWATLLAYLLQDYKPEPETGHIRAHTLQEQQVRLQSLLTFQQLFRSQAYLRSVLRRPALHWLTASDKDEPNEPSSPVAQEQGLLIQRLLAKATQPALIKSCYSKEELESAALNLLQILSFELHSTEAPCVSGAHLYPPTPTASEVQTPVSEPSFPIPSLAKKTPTPLVSQLMDMGFARKQVEYAIRMLENITDVEPSPEKIVGWILQHQDDLISDTDSPTSSIEGVLSATDSASEEPEGAWGGPSQSTPKQSEKPKVTLFRKRADYASKQQYAMYVQRYVTPGVYIKCCRPTENILVGSVGKVLGMEFGRVNDLTLEVEWQDDGMVHWISAANVDLLGFSPNHAEGPLQIGDKVRLRQSVATPLYGWGFISRSCVGVVHRINRTIGQPHYAKVEFPQQSNWTGQLSELEVVCNRHTGVECSGCGVNPIIGIRFKCKSCSNFNYCEECFFTLRVHRHYFNSIAEEGGLPIFVGRAGRRRKMSLPGSPGSLILDFNHCVKRLSVSSKVSWMALGVPEPCPNYWQSQSVQKKHWIRLEMHPQVGIQSLRIVVDPEDGKFMPSLVVVSMGESFDSLKEMATVKIRSTDTIVKLLSDMKEFHECIEIGIKDCRAGNSNCRVHGLHIIGKRIGQDDHIDTAWSYLNSDTEEQEEVVTYPQVSNLMRSEDHFKVFVWGLNDKDQLGNMRGSKIKMPVISEHLSLLKPTCIAGGSKSLFIVSNEGKLYACGEGANGRLGLGHNNNVSVPRQLMALAFYVVKKVAVHSGGKHAMALTLDGKVFSWGEGDDGKLGHGNRLSYDKPKMIEALRSKRIRDIACGSSHSAAITSNGELYTWGSGEYGRLGHGDFETLLRPKQVKALAGKIVVQVACGSRDAQTLALTDSGMVYSWGDGDFGKLGRGGSEGCSLPQNIERLNGCCVCQIECGAQFSLALTRSGQVWTWGKGDYYRLGHGNDQHVRKPAVVEGLRGKKIVHVAVGALHCLAVADQGQVFAWGDNDHGQQGSNSTVVNRKPAMVQGLEGHRINRVACGSSHSVAWFVPDPKVTKQHEPVTFSAERDPLGATTLGGDEVIPVAQPNSDAPPGKKATGNLTPSSHNSLINIALNLDTSGAKQQALEHILQTLQVMFAREAVVVALRGHAMLDSKSGRIILTDQLQSSQSEVNTPLEASVNAPPNQEPPLEIAQGGGEALAESGGTMTPHTDSELESPTESHFPAVMTSSGSLSSRASKMSASAMSVIAATMTTNVQLVGLPNDQDQNQVTLDDFTAILSEEDARSLVDLLKLAVAGRAGLGAQDTISSVLRAMAKTYSSIADMLLELSVTELEDIAMCTDFIKRSDPKPVVQESSHPYTDDVNLFGHVKIQGAEYLRVEFDRRCSTEKRHDPLNIMDPNGKTISVRSGREWSDWSAELRIPGDEFMWKFYSDGSVNGWGWRFTVYPVMPKSTAIELLSDRAILSKPSVEPVRCILSQRVGCYAEKKLVSRLASALAACAELSSLGTSQRMWALHCLHSLITATGVPPSGINPAQQIDPAFVFLVQSFPAAILQQFEYEDPIIKTGKHLTHSAFFKVMLGLACAVNLDRLPCCREYRWQWFSRYCLAARVSSALIGRYQLPQPFREEVQKKIKEMSGESEEIDLDYEKSEIFSQAADEQLLKWLNRKPDEWTLSWNSSGIIYGWGHNHRGQLGGVEGAKVKLPTVCESLSTLNPIQIAGGEQTLFAVTAEGHVYATGYGAGGRLGTGSTDSVTTPTLIESIQHICIKKVAVNSGGKHCLALTENGEVYSWGEGDDGKLGHGSKNTCEKPKIVEVLLGKEVINVACGGAHSAAITSSGEIYTWGKGRYGRLGHGDSDDQLKPKRVKALEGYNVVDVACGSGDAQTLCITDDDNVWSWGDGDYGKLGRGGSDGCKVPMKIESLAGLGVIKVECGSQFSVALTRSGSVYTWGKGDYHRLGHGTDDHVRRPRKVAALQGKRVISIATGSLHCVACTDQGQVFTWGDNDEGQLGDGSTTAIQRPRQVIALQGKNINRVACGSAHTVAWSTSKAVSSGRIPAAVPMEYDLIKDVPMMTLRNRLMLLHHFSELICPLVAMFPLGELPNNSAHASRLDQLRGVLVYSAKEATFRKVVQATMVRDKQHGPVIELNRIQVKRARGKFGLAGPDGTKSVFGQLVSRMTLLTQESLFLPHRVWKVKFVGESVDDCGGGYSESIAEMCDELQNGSLPLLIGTPNGREENGTNRDCFIFNPASGSPLHLQMFNFLGILMGIAVRTGSPLSLVLAEPVWKQLAGQELSPADLTELDRDYVPGLMCIRDMEDKALQTLEMPFSTSSTTGEEVLLSSLYRKINAENRQEYVRLALNYRLHEFDEQVKAVRQGMAKVIPVPLLTLFSGYELETMVCGSPDIPLPLLKSVATYKGIDANASLVTWFWEVLEEFTNEERSLFLRFVWGRTRLPRTIADFRGRDFVIQVLDKFNPPDHYMPESYTCFFLLKLPRYSCKPVLKEKLKYAIHFCKSIDTDEYARVAMTGSLTEEEGAAALPEDFAGGHGDGLSSDSDQVESFESDLGIEPFYSNNILSCFPRYISSSAKMAYDDLLKHLGDFGRYQKRIYFLLCLTSITCAFHRLSTVFIAPKAVHRCLMPYETAGNTNFTLPADHPVNLSLPWDESTGNWSQCLRLDANFTEQYFQDGLPSSETVPCQDWVFDHSKYMSSLVFEWNLVCDKGWLRSFADTVFMLGILIGAVVFGHLSDRYGRKPIFFFSLVLQVVGGVAAGFAPEFFTFILARLFLGMSTSGVTLVAYIIGMEMVSPSKRIYAGVIIYYFFTVGYILTAFIAYAIKDWRQLQIALSVPGIAFFVYWWFIPESARWLLAKGRDAEAEKILKKVAKVNGIDLSDGTLDKFLRDSQQEGDKSEETRQASIFDLFKYPNLRRNSLIIFFLWFVNSCSYYGLSWNVSNLGGNDYLNFLISGLVEIPAYTFILFALDRLGRKVTLCGSMLVGGCALLLCILVPDDCSWLLITLAMIGKMALTASYGVVYIFSAEQFPTVVRNAAMGVSSTAARLGGILAAFIHDLADVWKPLPLIVIGTLALLAGVSSLILPETLRKTLPETIEDGEQFGRRSKEVNNEVNEAAWESKEAEK</sequence>
<dbReference type="Pfam" id="PF00173">
    <property type="entry name" value="Cyt-b5"/>
    <property type="match status" value="1"/>
</dbReference>
<evidence type="ECO:0000259" key="29">
    <source>
        <dbReference type="PROSITE" id="PS51284"/>
    </source>
</evidence>
<dbReference type="Gene3D" id="1.20.1250.20">
    <property type="entry name" value="MFS general substrate transporter like domains"/>
    <property type="match status" value="1"/>
</dbReference>
<dbReference type="Gene3D" id="3.30.2160.10">
    <property type="entry name" value="Hect, E3 ligase catalytic domain"/>
    <property type="match status" value="1"/>
</dbReference>
<dbReference type="InterPro" id="IPR009091">
    <property type="entry name" value="RCC1/BLIP-II"/>
</dbReference>
<evidence type="ECO:0000256" key="2">
    <source>
        <dbReference type="ARBA" id="ARBA00004114"/>
    </source>
</evidence>
<dbReference type="PRINTS" id="PR00633">
    <property type="entry name" value="RCCNDNSATION"/>
</dbReference>
<dbReference type="FunFam" id="3.30.2410.10:FF:000006">
    <property type="entry name" value="probable E3 ubiquitin-protein ligase HERC1 isoform X2"/>
    <property type="match status" value="1"/>
</dbReference>
<feature type="transmembrane region" description="Helical" evidence="24">
    <location>
        <begin position="5184"/>
        <end position="5205"/>
    </location>
</feature>
<keyword evidence="17" id="KW-0206">Cytoskeleton</keyword>
<dbReference type="InterPro" id="IPR036259">
    <property type="entry name" value="MFS_trans_sf"/>
</dbReference>
<keyword evidence="16 24" id="KW-0472">Membrane</keyword>
<dbReference type="Proteomes" id="UP000494165">
    <property type="component" value="Unassembled WGS sequence"/>
</dbReference>
<evidence type="ECO:0000313" key="32">
    <source>
        <dbReference type="Proteomes" id="UP000494165"/>
    </source>
</evidence>
<dbReference type="InterPro" id="IPR021097">
    <property type="entry name" value="CPH_domain"/>
</dbReference>
<keyword evidence="14" id="KW-0862">Zinc</keyword>
<reference evidence="31 32" key="1">
    <citation type="submission" date="2020-04" db="EMBL/GenBank/DDBJ databases">
        <authorList>
            <person name="Alioto T."/>
            <person name="Alioto T."/>
            <person name="Gomez Garrido J."/>
        </authorList>
    </citation>
    <scope>NUCLEOTIDE SEQUENCE [LARGE SCALE GENOMIC DNA]</scope>
</reference>
<feature type="repeat" description="RCC1" evidence="22">
    <location>
        <begin position="4118"/>
        <end position="4169"/>
    </location>
</feature>
<dbReference type="FunFam" id="2.30.30.40:FF:000074">
    <property type="entry name" value="E3 ubiquitin-protein ligase HERC2 isoform X1"/>
    <property type="match status" value="1"/>
</dbReference>
<evidence type="ECO:0000256" key="22">
    <source>
        <dbReference type="PROSITE-ProRule" id="PRU00235"/>
    </source>
</evidence>
<dbReference type="GO" id="GO:0061630">
    <property type="term" value="F:ubiquitin protein ligase activity"/>
    <property type="evidence" value="ECO:0007669"/>
    <property type="project" value="UniProtKB-EC"/>
</dbReference>
<evidence type="ECO:0000259" key="28">
    <source>
        <dbReference type="PROSITE" id="PS50850"/>
    </source>
</evidence>
<evidence type="ECO:0000256" key="7">
    <source>
        <dbReference type="ARBA" id="ARBA00022553"/>
    </source>
</evidence>
<evidence type="ECO:0000256" key="19">
    <source>
        <dbReference type="ARBA" id="ARBA00081609"/>
    </source>
</evidence>
<dbReference type="InterPro" id="IPR020846">
    <property type="entry name" value="MFS_dom"/>
</dbReference>
<feature type="region of interest" description="Disordered" evidence="23">
    <location>
        <begin position="3397"/>
        <end position="3457"/>
    </location>
</feature>
<dbReference type="FunFam" id="2.130.10.30:FF:000006">
    <property type="entry name" value="E3 ubiquitin-protein ligase HERC2 isoform X1"/>
    <property type="match status" value="1"/>
</dbReference>
<feature type="transmembrane region" description="Helical" evidence="24">
    <location>
        <begin position="5212"/>
        <end position="5232"/>
    </location>
</feature>
<feature type="repeat" description="RCC1" evidence="22">
    <location>
        <begin position="3958"/>
        <end position="4011"/>
    </location>
</feature>
<comment type="catalytic activity">
    <reaction evidence="1">
        <text>S-ubiquitinyl-[E2 ubiquitin-conjugating enzyme]-L-cysteine + [acceptor protein]-L-lysine = [E2 ubiquitin-conjugating enzyme]-L-cysteine + N(6)-ubiquitinyl-[acceptor protein]-L-lysine.</text>
        <dbReference type="EC" id="2.3.2.26"/>
    </reaction>
</comment>
<accession>A0A8S1D265</accession>
<dbReference type="GO" id="GO:0005814">
    <property type="term" value="C:centriole"/>
    <property type="evidence" value="ECO:0007669"/>
    <property type="project" value="UniProtKB-SubCell"/>
</dbReference>
<dbReference type="Pfam" id="PF00083">
    <property type="entry name" value="Sugar_tr"/>
    <property type="match status" value="1"/>
</dbReference>
<dbReference type="SUPFAM" id="SSF55856">
    <property type="entry name" value="Cytochrome b5-like heme/steroid binding domain"/>
    <property type="match status" value="1"/>
</dbReference>
<feature type="region of interest" description="Disordered" evidence="23">
    <location>
        <begin position="1325"/>
        <end position="1354"/>
    </location>
</feature>
<dbReference type="PROSITE" id="PS50012">
    <property type="entry name" value="RCC1_3"/>
    <property type="match status" value="19"/>
</dbReference>
<protein>
    <recommendedName>
        <fullName evidence="5">HECT-type E3 ubiquitin transferase</fullName>
        <ecNumber evidence="5">2.3.2.26</ecNumber>
    </recommendedName>
    <alternativeName>
        <fullName evidence="18">HECT domain and RCC1-like domain-containing protein 2</fullName>
    </alternativeName>
    <alternativeName>
        <fullName evidence="19">HECT-type E3 ubiquitin transferase HERC2</fullName>
    </alternativeName>
</protein>
<dbReference type="EMBL" id="CADEPI010000117">
    <property type="protein sequence ID" value="CAB3375687.1"/>
    <property type="molecule type" value="Genomic_DNA"/>
</dbReference>
<comment type="pathway">
    <text evidence="4">Protein modification; protein ubiquitination.</text>
</comment>
<feature type="domain" description="MIB/HERC2" evidence="30">
    <location>
        <begin position="1832"/>
        <end position="1905"/>
    </location>
</feature>
<feature type="repeat" description="RCC1" evidence="22">
    <location>
        <begin position="3227"/>
        <end position="3278"/>
    </location>
</feature>
<dbReference type="InterPro" id="IPR005829">
    <property type="entry name" value="Sugar_transporter_CS"/>
</dbReference>
<evidence type="ECO:0000256" key="10">
    <source>
        <dbReference type="ARBA" id="ARBA00022723"/>
    </source>
</evidence>
<feature type="region of interest" description="Disordered" evidence="23">
    <location>
        <begin position="1556"/>
        <end position="1583"/>
    </location>
</feature>
<dbReference type="GO" id="GO:0022857">
    <property type="term" value="F:transmembrane transporter activity"/>
    <property type="evidence" value="ECO:0007669"/>
    <property type="project" value="InterPro"/>
</dbReference>
<dbReference type="Gene3D" id="3.10.120.10">
    <property type="entry name" value="Cytochrome b5-like heme/steroid binding domain"/>
    <property type="match status" value="1"/>
</dbReference>
<dbReference type="SUPFAM" id="SSF57850">
    <property type="entry name" value="RING/U-box"/>
    <property type="match status" value="1"/>
</dbReference>
<keyword evidence="32" id="KW-1185">Reference proteome</keyword>
<dbReference type="InterPro" id="IPR043145">
    <property type="entry name" value="Znf_ZZ_sf"/>
</dbReference>
<feature type="compositionally biased region" description="Polar residues" evidence="23">
    <location>
        <begin position="3432"/>
        <end position="3447"/>
    </location>
</feature>
<feature type="transmembrane region" description="Helical" evidence="24">
    <location>
        <begin position="4948"/>
        <end position="4968"/>
    </location>
</feature>
<dbReference type="InterPro" id="IPR010606">
    <property type="entry name" value="Mib_Herc2"/>
</dbReference>
<evidence type="ECO:0000256" key="3">
    <source>
        <dbReference type="ARBA" id="ARBA00004141"/>
    </source>
</evidence>
<feature type="active site" description="Glycyl thioester intermediate" evidence="20">
    <location>
        <position position="4712"/>
    </location>
</feature>
<dbReference type="Pfam" id="PF06701">
    <property type="entry name" value="MIB_HERC2"/>
    <property type="match status" value="1"/>
</dbReference>
<dbReference type="PANTHER" id="PTHR22872">
    <property type="entry name" value="BTK-BINDING PROTEIN-RELATED"/>
    <property type="match status" value="1"/>
</dbReference>
<dbReference type="OrthoDB" id="239701at2759"/>
<evidence type="ECO:0000256" key="24">
    <source>
        <dbReference type="SAM" id="Phobius"/>
    </source>
</evidence>
<dbReference type="SMART" id="SM00119">
    <property type="entry name" value="HECTc"/>
    <property type="match status" value="1"/>
</dbReference>
<evidence type="ECO:0000256" key="4">
    <source>
        <dbReference type="ARBA" id="ARBA00004906"/>
    </source>
</evidence>
<gene>
    <name evidence="31" type="ORF">CLODIP_2_CD14932</name>
</gene>
<keyword evidence="7" id="KW-0597">Phosphoprotein</keyword>
<dbReference type="GO" id="GO:0016567">
    <property type="term" value="P:protein ubiquitination"/>
    <property type="evidence" value="ECO:0007669"/>
    <property type="project" value="InterPro"/>
</dbReference>
<feature type="transmembrane region" description="Helical" evidence="24">
    <location>
        <begin position="5238"/>
        <end position="5260"/>
    </location>
</feature>
<dbReference type="SMART" id="SM01337">
    <property type="entry name" value="APC10"/>
    <property type="match status" value="1"/>
</dbReference>
<dbReference type="InterPro" id="IPR001199">
    <property type="entry name" value="Cyt_B5-like_heme/steroid-bd"/>
</dbReference>
<evidence type="ECO:0000256" key="20">
    <source>
        <dbReference type="PROSITE-ProRule" id="PRU00104"/>
    </source>
</evidence>
<keyword evidence="11" id="KW-0677">Repeat</keyword>
<feature type="transmembrane region" description="Helical" evidence="24">
    <location>
        <begin position="5037"/>
        <end position="5060"/>
    </location>
</feature>
<dbReference type="InterPro" id="IPR036400">
    <property type="entry name" value="Cyt_B5-like_heme/steroid_sf"/>
</dbReference>
<feature type="transmembrane region" description="Helical" evidence="24">
    <location>
        <begin position="5066"/>
        <end position="5084"/>
    </location>
</feature>
<feature type="domain" description="DOC" evidence="29">
    <location>
        <begin position="2716"/>
        <end position="2894"/>
    </location>
</feature>
<dbReference type="SUPFAM" id="SSF159034">
    <property type="entry name" value="Mib/herc2 domain-like"/>
    <property type="match status" value="1"/>
</dbReference>
<dbReference type="PROSITE" id="PS50850">
    <property type="entry name" value="MFS"/>
    <property type="match status" value="1"/>
</dbReference>
<feature type="repeat" description="RCC1" evidence="22">
    <location>
        <begin position="739"/>
        <end position="790"/>
    </location>
</feature>
<feature type="repeat" description="RCC1" evidence="22">
    <location>
        <begin position="4012"/>
        <end position="4063"/>
    </location>
</feature>
<dbReference type="InterPro" id="IPR005828">
    <property type="entry name" value="MFS_sugar_transport-like"/>
</dbReference>
<feature type="repeat" description="RCC1" evidence="22">
    <location>
        <begin position="2911"/>
        <end position="2962"/>
    </location>
</feature>
<dbReference type="GO" id="GO:0009966">
    <property type="term" value="P:regulation of signal transduction"/>
    <property type="evidence" value="ECO:0007669"/>
    <property type="project" value="UniProtKB-ARBA"/>
</dbReference>
<dbReference type="PROSITE" id="PS00216">
    <property type="entry name" value="SUGAR_TRANSPORT_1"/>
    <property type="match status" value="1"/>
</dbReference>
<dbReference type="CDD" id="cd00078">
    <property type="entry name" value="HECTc"/>
    <property type="match status" value="1"/>
</dbReference>
<keyword evidence="8" id="KW-0808">Transferase</keyword>
<feature type="domain" description="ZZ-type" evidence="25">
    <location>
        <begin position="2661"/>
        <end position="2712"/>
    </location>
</feature>
<feature type="repeat" description="RCC1" evidence="22">
    <location>
        <begin position="4222"/>
        <end position="4273"/>
    </location>
</feature>
<feature type="compositionally biased region" description="Polar residues" evidence="23">
    <location>
        <begin position="1556"/>
        <end position="1565"/>
    </location>
</feature>
<keyword evidence="12 21" id="KW-0863">Zinc-finger</keyword>
<dbReference type="InterPro" id="IPR009060">
    <property type="entry name" value="UBA-like_sf"/>
</dbReference>
<evidence type="ECO:0000256" key="15">
    <source>
        <dbReference type="ARBA" id="ARBA00022989"/>
    </source>
</evidence>
<dbReference type="Gene3D" id="2.60.120.260">
    <property type="entry name" value="Galactose-binding domain-like"/>
    <property type="match status" value="1"/>
</dbReference>
<dbReference type="Gene3D" id="3.30.60.90">
    <property type="match status" value="1"/>
</dbReference>
<keyword evidence="13 20" id="KW-0833">Ubl conjugation pathway</keyword>
<dbReference type="InterPro" id="IPR051625">
    <property type="entry name" value="Signaling_Regulatory_Domain"/>
</dbReference>
<comment type="caution">
    <text evidence="31">The sequence shown here is derived from an EMBL/GenBank/DDBJ whole genome shotgun (WGS) entry which is preliminary data.</text>
</comment>
<dbReference type="GO" id="GO:0016020">
    <property type="term" value="C:membrane"/>
    <property type="evidence" value="ECO:0007669"/>
    <property type="project" value="UniProtKB-SubCell"/>
</dbReference>
<feature type="transmembrane region" description="Helical" evidence="24">
    <location>
        <begin position="5155"/>
        <end position="5172"/>
    </location>
</feature>
<evidence type="ECO:0000256" key="16">
    <source>
        <dbReference type="ARBA" id="ARBA00023136"/>
    </source>
</evidence>
<proteinExistence type="predicted"/>
<feature type="repeat" description="RCC1" evidence="22">
    <location>
        <begin position="3175"/>
        <end position="3226"/>
    </location>
</feature>
<name>A0A8S1D265_9INSE</name>
<feature type="repeat" description="RCC1" evidence="22">
    <location>
        <begin position="687"/>
        <end position="738"/>
    </location>
</feature>
<dbReference type="InterPro" id="IPR004939">
    <property type="entry name" value="APC_su10/DOC_dom"/>
</dbReference>
<dbReference type="SUPFAM" id="SSF46934">
    <property type="entry name" value="UBA-like"/>
    <property type="match status" value="1"/>
</dbReference>
<evidence type="ECO:0000256" key="23">
    <source>
        <dbReference type="SAM" id="MobiDB-lite"/>
    </source>
</evidence>
<feature type="repeat" description="RCC1" evidence="22">
    <location>
        <begin position="3123"/>
        <end position="3174"/>
    </location>
</feature>
<dbReference type="Gene3D" id="2.30.30.30">
    <property type="match status" value="1"/>
</dbReference>
<dbReference type="Pfam" id="PF03256">
    <property type="entry name" value="ANAPC10"/>
    <property type="match status" value="1"/>
</dbReference>
<dbReference type="InterPro" id="IPR008979">
    <property type="entry name" value="Galactose-bd-like_sf"/>
</dbReference>
<feature type="repeat" description="RCC1" evidence="22">
    <location>
        <begin position="529"/>
        <end position="580"/>
    </location>
</feature>
<dbReference type="Pfam" id="PF25390">
    <property type="entry name" value="WD40_RLD"/>
    <property type="match status" value="3"/>
</dbReference>
<evidence type="ECO:0000256" key="13">
    <source>
        <dbReference type="ARBA" id="ARBA00022786"/>
    </source>
</evidence>
<dbReference type="InterPro" id="IPR058923">
    <property type="entry name" value="RCC1-like_dom"/>
</dbReference>
<evidence type="ECO:0000259" key="27">
    <source>
        <dbReference type="PROSITE" id="PS50255"/>
    </source>
</evidence>
<dbReference type="PROSITE" id="PS00626">
    <property type="entry name" value="RCC1_2"/>
    <property type="match status" value="1"/>
</dbReference>
<feature type="repeat" description="RCC1" evidence="22">
    <location>
        <begin position="3017"/>
        <end position="3068"/>
    </location>
</feature>
<feature type="domain" description="HECT" evidence="26">
    <location>
        <begin position="4419"/>
        <end position="4744"/>
    </location>
</feature>
<evidence type="ECO:0000256" key="5">
    <source>
        <dbReference type="ARBA" id="ARBA00012485"/>
    </source>
</evidence>
<dbReference type="SMART" id="SM01117">
    <property type="entry name" value="Cyt-b5"/>
    <property type="match status" value="1"/>
</dbReference>
<evidence type="ECO:0000256" key="14">
    <source>
        <dbReference type="ARBA" id="ARBA00022833"/>
    </source>
</evidence>
<keyword evidence="10" id="KW-0479">Metal-binding</keyword>
<dbReference type="Gene3D" id="3.90.1750.10">
    <property type="entry name" value="Hect, E3 ligase catalytic domains"/>
    <property type="match status" value="1"/>
</dbReference>
<dbReference type="InterPro" id="IPR014722">
    <property type="entry name" value="Rib_uL2_dom2"/>
</dbReference>
<feature type="repeat" description="RCC1" evidence="22">
    <location>
        <begin position="635"/>
        <end position="686"/>
    </location>
</feature>
<dbReference type="PROSITE" id="PS50255">
    <property type="entry name" value="CYTOCHROME_B5_2"/>
    <property type="match status" value="1"/>
</dbReference>
<evidence type="ECO:0000256" key="6">
    <source>
        <dbReference type="ARBA" id="ARBA00022490"/>
    </source>
</evidence>
<dbReference type="SMART" id="SM00291">
    <property type="entry name" value="ZnF_ZZ"/>
    <property type="match status" value="1"/>
</dbReference>
<evidence type="ECO:0000259" key="26">
    <source>
        <dbReference type="PROSITE" id="PS50237"/>
    </source>
</evidence>
<feature type="compositionally biased region" description="Basic and acidic residues" evidence="23">
    <location>
        <begin position="1568"/>
        <end position="1583"/>
    </location>
</feature>
<evidence type="ECO:0000256" key="12">
    <source>
        <dbReference type="ARBA" id="ARBA00022771"/>
    </source>
</evidence>
<dbReference type="FunFam" id="2.130.10.30:FF:000004">
    <property type="entry name" value="E3 ubiquitin-protein ligase HERC2 isoform X2"/>
    <property type="match status" value="1"/>
</dbReference>
<dbReference type="SUPFAM" id="SSF103473">
    <property type="entry name" value="MFS general substrate transporter"/>
    <property type="match status" value="1"/>
</dbReference>
<evidence type="ECO:0000256" key="8">
    <source>
        <dbReference type="ARBA" id="ARBA00022679"/>
    </source>
</evidence>
<dbReference type="InterPro" id="IPR000569">
    <property type="entry name" value="HECT_dom"/>
</dbReference>
<dbReference type="EC" id="2.3.2.26" evidence="5"/>
<feature type="repeat" description="RCC1" evidence="22">
    <location>
        <begin position="3906"/>
        <end position="3957"/>
    </location>
</feature>
<feature type="transmembrane region" description="Helical" evidence="24">
    <location>
        <begin position="5303"/>
        <end position="5320"/>
    </location>
</feature>
<dbReference type="PROSITE" id="PS50237">
    <property type="entry name" value="HECT"/>
    <property type="match status" value="1"/>
</dbReference>
<dbReference type="PROSITE" id="PS51416">
    <property type="entry name" value="MIB_HERC2"/>
    <property type="match status" value="1"/>
</dbReference>
<dbReference type="SUPFAM" id="SSF49785">
    <property type="entry name" value="Galactose-binding domain-like"/>
    <property type="match status" value="1"/>
</dbReference>
<evidence type="ECO:0000256" key="1">
    <source>
        <dbReference type="ARBA" id="ARBA00000885"/>
    </source>
</evidence>
<feature type="region of interest" description="Disordered" evidence="23">
    <location>
        <begin position="2461"/>
        <end position="2502"/>
    </location>
</feature>
<feature type="repeat" description="RCC1" evidence="22">
    <location>
        <begin position="4170"/>
        <end position="4221"/>
    </location>
</feature>
<dbReference type="InterPro" id="IPR035983">
    <property type="entry name" value="Hect_E3_ubiquitin_ligase"/>
</dbReference>
<feature type="domain" description="Major facilitator superfamily (MFS) profile" evidence="28">
    <location>
        <begin position="4901"/>
        <end position="5325"/>
    </location>
</feature>
<keyword evidence="6" id="KW-0963">Cytoplasm</keyword>
<keyword evidence="15 24" id="KW-1133">Transmembrane helix</keyword>
<dbReference type="Gene3D" id="1.10.8.10">
    <property type="entry name" value="DNA helicase RuvA subunit, C-terminal domain"/>
    <property type="match status" value="1"/>
</dbReference>
<evidence type="ECO:0000256" key="9">
    <source>
        <dbReference type="ARBA" id="ARBA00022692"/>
    </source>
</evidence>
<dbReference type="Gene3D" id="3.30.2410.10">
    <property type="entry name" value="Hect, E3 ligase catalytic domain"/>
    <property type="match status" value="1"/>
</dbReference>
<dbReference type="Gene3D" id="2.130.10.30">
    <property type="entry name" value="Regulator of chromosome condensation 1/beta-lactamase-inhibitor protein II"/>
    <property type="match status" value="3"/>
</dbReference>
<feature type="repeat" description="RCC1" evidence="22">
    <location>
        <begin position="3069"/>
        <end position="3120"/>
    </location>
</feature>
<organism evidence="31 32">
    <name type="scientific">Cloeon dipterum</name>
    <dbReference type="NCBI Taxonomy" id="197152"/>
    <lineage>
        <taxon>Eukaryota</taxon>
        <taxon>Metazoa</taxon>
        <taxon>Ecdysozoa</taxon>
        <taxon>Arthropoda</taxon>
        <taxon>Hexapoda</taxon>
        <taxon>Insecta</taxon>
        <taxon>Pterygota</taxon>
        <taxon>Palaeoptera</taxon>
        <taxon>Ephemeroptera</taxon>
        <taxon>Pisciforma</taxon>
        <taxon>Baetidae</taxon>
        <taxon>Cloeon</taxon>
    </lineage>
</organism>
<dbReference type="InterPro" id="IPR037252">
    <property type="entry name" value="Mib_Herc2_sf"/>
</dbReference>
<feature type="compositionally biased region" description="Low complexity" evidence="23">
    <location>
        <begin position="1339"/>
        <end position="1351"/>
    </location>
</feature>
<keyword evidence="9 24" id="KW-0812">Transmembrane</keyword>
<feature type="transmembrane region" description="Helical" evidence="24">
    <location>
        <begin position="4980"/>
        <end position="4998"/>
    </location>
</feature>
<dbReference type="Pfam" id="PF11515">
    <property type="entry name" value="Cul7"/>
    <property type="match status" value="1"/>
</dbReference>
<dbReference type="Gene3D" id="2.30.30.40">
    <property type="entry name" value="SH3 Domains"/>
    <property type="match status" value="1"/>
</dbReference>
<evidence type="ECO:0000256" key="21">
    <source>
        <dbReference type="PROSITE-ProRule" id="PRU00228"/>
    </source>
</evidence>
<dbReference type="Pfam" id="PF00632">
    <property type="entry name" value="HECT"/>
    <property type="match status" value="1"/>
</dbReference>
<dbReference type="Pfam" id="PF00569">
    <property type="entry name" value="ZZ"/>
    <property type="match status" value="1"/>
</dbReference>
<evidence type="ECO:0000256" key="18">
    <source>
        <dbReference type="ARBA" id="ARBA00080834"/>
    </source>
</evidence>
<dbReference type="SUPFAM" id="SSF56204">
    <property type="entry name" value="Hect, E3 ligase catalytic domain"/>
    <property type="match status" value="1"/>
</dbReference>
<dbReference type="Pfam" id="PF00415">
    <property type="entry name" value="RCC1"/>
    <property type="match status" value="3"/>
</dbReference>
<dbReference type="FunFam" id="2.130.10.30:FF:000003">
    <property type="entry name" value="E3 ubiquitin-protein ligase HERC2 isoform X1"/>
    <property type="match status" value="1"/>
</dbReference>
<dbReference type="SUPFAM" id="SSF63748">
    <property type="entry name" value="Tudor/PWWP/MBT"/>
    <property type="match status" value="1"/>
</dbReference>
<dbReference type="FunFam" id="3.30.2160.10:FF:000010">
    <property type="entry name" value="E3 ubiquitin-protein ligase HERC2 isoform X2"/>
    <property type="match status" value="1"/>
</dbReference>
<feature type="domain" description="Cytochrome b5 heme-binding" evidence="27">
    <location>
        <begin position="1182"/>
        <end position="1258"/>
    </location>
</feature>
<evidence type="ECO:0000259" key="25">
    <source>
        <dbReference type="PROSITE" id="PS50135"/>
    </source>
</evidence>
<evidence type="ECO:0000259" key="30">
    <source>
        <dbReference type="PROSITE" id="PS51416"/>
    </source>
</evidence>
<dbReference type="GO" id="GO:0008270">
    <property type="term" value="F:zinc ion binding"/>
    <property type="evidence" value="ECO:0007669"/>
    <property type="project" value="UniProtKB-KW"/>
</dbReference>
<dbReference type="SUPFAM" id="SSF50985">
    <property type="entry name" value="RCC1/BLIP-II"/>
    <property type="match status" value="3"/>
</dbReference>
<dbReference type="PROSITE" id="PS50135">
    <property type="entry name" value="ZF_ZZ_2"/>
    <property type="match status" value="1"/>
</dbReference>
<evidence type="ECO:0000256" key="11">
    <source>
        <dbReference type="ARBA" id="ARBA00022737"/>
    </source>
</evidence>